<dbReference type="AlphaFoldDB" id="A0A2H3DSD5"/>
<accession>A0A2H3DSD5</accession>
<dbReference type="OrthoDB" id="10523600at2759"/>
<reference evidence="3" key="1">
    <citation type="journal article" date="2017" name="Nat. Ecol. Evol.">
        <title>Genome expansion and lineage-specific genetic innovations in the forest pathogenic fungi Armillaria.</title>
        <authorList>
            <person name="Sipos G."/>
            <person name="Prasanna A.N."/>
            <person name="Walter M.C."/>
            <person name="O'Connor E."/>
            <person name="Balint B."/>
            <person name="Krizsan K."/>
            <person name="Kiss B."/>
            <person name="Hess J."/>
            <person name="Varga T."/>
            <person name="Slot J."/>
            <person name="Riley R."/>
            <person name="Boka B."/>
            <person name="Rigling D."/>
            <person name="Barry K."/>
            <person name="Lee J."/>
            <person name="Mihaltcheva S."/>
            <person name="LaButti K."/>
            <person name="Lipzen A."/>
            <person name="Waldron R."/>
            <person name="Moloney N.M."/>
            <person name="Sperisen C."/>
            <person name="Kredics L."/>
            <person name="Vagvoelgyi C."/>
            <person name="Patrignani A."/>
            <person name="Fitzpatrick D."/>
            <person name="Nagy I."/>
            <person name="Doyle S."/>
            <person name="Anderson J.B."/>
            <person name="Grigoriev I.V."/>
            <person name="Gueldener U."/>
            <person name="Muensterkoetter M."/>
            <person name="Nagy L.G."/>
        </authorList>
    </citation>
    <scope>NUCLEOTIDE SEQUENCE [LARGE SCALE GENOMIC DNA]</scope>
    <source>
        <strain evidence="3">Ar21-2</strain>
    </source>
</reference>
<feature type="region of interest" description="Disordered" evidence="1">
    <location>
        <begin position="1"/>
        <end position="25"/>
    </location>
</feature>
<evidence type="ECO:0000256" key="1">
    <source>
        <dbReference type="SAM" id="MobiDB-lite"/>
    </source>
</evidence>
<dbReference type="EMBL" id="KZ293648">
    <property type="protein sequence ID" value="PBK98125.1"/>
    <property type="molecule type" value="Genomic_DNA"/>
</dbReference>
<keyword evidence="3" id="KW-1185">Reference proteome</keyword>
<gene>
    <name evidence="2" type="ORF">ARMGADRAFT_1008624</name>
</gene>
<protein>
    <submittedName>
        <fullName evidence="2">Uncharacterized protein</fullName>
    </submittedName>
</protein>
<feature type="region of interest" description="Disordered" evidence="1">
    <location>
        <begin position="61"/>
        <end position="94"/>
    </location>
</feature>
<evidence type="ECO:0000313" key="2">
    <source>
        <dbReference type="EMBL" id="PBK98125.1"/>
    </source>
</evidence>
<proteinExistence type="predicted"/>
<dbReference type="InParanoid" id="A0A2H3DSD5"/>
<dbReference type="Proteomes" id="UP000217790">
    <property type="component" value="Unassembled WGS sequence"/>
</dbReference>
<organism evidence="2 3">
    <name type="scientific">Armillaria gallica</name>
    <name type="common">Bulbous honey fungus</name>
    <name type="synonym">Armillaria bulbosa</name>
    <dbReference type="NCBI Taxonomy" id="47427"/>
    <lineage>
        <taxon>Eukaryota</taxon>
        <taxon>Fungi</taxon>
        <taxon>Dikarya</taxon>
        <taxon>Basidiomycota</taxon>
        <taxon>Agaricomycotina</taxon>
        <taxon>Agaricomycetes</taxon>
        <taxon>Agaricomycetidae</taxon>
        <taxon>Agaricales</taxon>
        <taxon>Marasmiineae</taxon>
        <taxon>Physalacriaceae</taxon>
        <taxon>Armillaria</taxon>
    </lineage>
</organism>
<name>A0A2H3DSD5_ARMGA</name>
<sequence>MRNDSAGCQGRHRRRVSNSQENDNVTLDQRFAADFTRTTGALEEIKSASFDARNAECKSIREQIHHRRRPSLSCDSSPRHLHDHPLLSSASPGADLRWRVSNQTEMRWKSSCGR</sequence>
<evidence type="ECO:0000313" key="3">
    <source>
        <dbReference type="Proteomes" id="UP000217790"/>
    </source>
</evidence>